<dbReference type="Gene3D" id="3.20.10.10">
    <property type="entry name" value="D-amino Acid Aminotransferase, subunit A, domain 2"/>
    <property type="match status" value="1"/>
</dbReference>
<evidence type="ECO:0000256" key="3">
    <source>
        <dbReference type="ARBA" id="ARBA00011738"/>
    </source>
</evidence>
<dbReference type="InterPro" id="IPR043132">
    <property type="entry name" value="BCAT-like_C"/>
</dbReference>
<comment type="function">
    <text evidence="10">Involved in the biosynthesis of p-aminobenzoate (PABA), a precursor of tetrahydrofolate. Converts 4-amino-4-deoxychorismate into 4-aminobenzoate (PABA) and pyruvate.</text>
</comment>
<comment type="caution">
    <text evidence="15">The sequence shown here is derived from an EMBL/GenBank/DDBJ whole genome shotgun (WGS) entry which is preliminary data.</text>
</comment>
<dbReference type="NCBIfam" id="TIGR03461">
    <property type="entry name" value="pabC_Proteo"/>
    <property type="match status" value="1"/>
</dbReference>
<reference evidence="15 16" key="1">
    <citation type="journal article" date="2015" name="Genome Biol. Evol.">
        <title>The Dynamics of Genetic Interactions between Vibrio metoecus and Vibrio cholerae, Two Close Relatives Co-Occurring in the Environment.</title>
        <authorList>
            <person name="Orata F.D."/>
            <person name="Kirchberger P.C."/>
            <person name="Meheust R."/>
            <person name="Barlow E.J."/>
            <person name="Tarr C.L."/>
            <person name="Boucher Y."/>
        </authorList>
    </citation>
    <scope>NUCLEOTIDE SEQUENCE [LARGE SCALE GENOMIC DNA]</scope>
    <source>
        <strain evidence="15 16">YB5B04</strain>
    </source>
</reference>
<evidence type="ECO:0000256" key="10">
    <source>
        <dbReference type="ARBA" id="ARBA00054027"/>
    </source>
</evidence>
<dbReference type="PROSITE" id="PS00770">
    <property type="entry name" value="AA_TRANSFER_CLASS_4"/>
    <property type="match status" value="1"/>
</dbReference>
<dbReference type="InterPro" id="IPR018300">
    <property type="entry name" value="Aminotrans_IV_CS"/>
</dbReference>
<name>A0A0N8V9Z6_VIBMT</name>
<keyword evidence="5" id="KW-0289">Folate biosynthesis</keyword>
<comment type="catalytic activity">
    <reaction evidence="9">
        <text>4-amino-4-deoxychorismate = 4-aminobenzoate + pyruvate + H(+)</text>
        <dbReference type="Rhea" id="RHEA:16201"/>
        <dbReference type="ChEBI" id="CHEBI:15361"/>
        <dbReference type="ChEBI" id="CHEBI:15378"/>
        <dbReference type="ChEBI" id="CHEBI:17836"/>
        <dbReference type="ChEBI" id="CHEBI:58406"/>
        <dbReference type="EC" id="4.1.3.38"/>
    </reaction>
</comment>
<comment type="similarity">
    <text evidence="2 13">Belongs to the class-IV pyridoxal-phosphate-dependent aminotransferase family.</text>
</comment>
<dbReference type="PANTHER" id="PTHR42743:SF2">
    <property type="entry name" value="AMINODEOXYCHORISMATE LYASE"/>
    <property type="match status" value="1"/>
</dbReference>
<evidence type="ECO:0000256" key="13">
    <source>
        <dbReference type="RuleBase" id="RU004106"/>
    </source>
</evidence>
<evidence type="ECO:0000256" key="12">
    <source>
        <dbReference type="NCBIfam" id="TIGR03461"/>
    </source>
</evidence>
<sequence length="267" mass="29746">MYWVNGKRLNQVPINDRSFQYGDGGFTTILTQYGQVQHWPLHQLRLQVCLDALHITQPDWILVQEGLQAMVLPDAKAGLKIHISRGAGGRGYSPTQVSESSVTISAFAFPAHYEQWRQAGVALGICEQRMGLNPMLAGHKHNNRLEQVLLKREMEQAGFDDGICLDLQDRVIETTAANVFWCKNGSVFTPCLKNAGVAGIARRRVMEIAKRLGWPVVIDEFELASLLAADEVFITNALLEVAPVKQIGEQQYTIGSMTRRIQESSNS</sequence>
<dbReference type="GeneID" id="94013321"/>
<dbReference type="Proteomes" id="UP000050491">
    <property type="component" value="Unassembled WGS sequence"/>
</dbReference>
<evidence type="ECO:0000256" key="8">
    <source>
        <dbReference type="ARBA" id="ARBA00035676"/>
    </source>
</evidence>
<dbReference type="PATRIC" id="fig|1481663.12.peg.1486"/>
<keyword evidence="4 14" id="KW-0663">Pyridoxal phosphate</keyword>
<comment type="cofactor">
    <cofactor evidence="1 14">
        <name>pyridoxal 5'-phosphate</name>
        <dbReference type="ChEBI" id="CHEBI:597326"/>
    </cofactor>
</comment>
<organism evidence="15 16">
    <name type="scientific">Vibrio metoecus</name>
    <dbReference type="NCBI Taxonomy" id="1481663"/>
    <lineage>
        <taxon>Bacteria</taxon>
        <taxon>Pseudomonadati</taxon>
        <taxon>Pseudomonadota</taxon>
        <taxon>Gammaproteobacteria</taxon>
        <taxon>Vibrionales</taxon>
        <taxon>Vibrionaceae</taxon>
        <taxon>Vibrio</taxon>
    </lineage>
</organism>
<dbReference type="CDD" id="cd01559">
    <property type="entry name" value="ADCL_like"/>
    <property type="match status" value="1"/>
</dbReference>
<dbReference type="InterPro" id="IPR017824">
    <property type="entry name" value="Aminodeoxychorismate_lyase_IV"/>
</dbReference>
<dbReference type="GO" id="GO:0046656">
    <property type="term" value="P:folic acid biosynthetic process"/>
    <property type="evidence" value="ECO:0007669"/>
    <property type="project" value="UniProtKB-KW"/>
</dbReference>
<evidence type="ECO:0000256" key="9">
    <source>
        <dbReference type="ARBA" id="ARBA00049529"/>
    </source>
</evidence>
<protein>
    <recommendedName>
        <fullName evidence="11 12">Aminodeoxychorismate lyase</fullName>
        <ecNumber evidence="8 12">4.1.3.38</ecNumber>
    </recommendedName>
</protein>
<dbReference type="InterPro" id="IPR043131">
    <property type="entry name" value="BCAT-like_N"/>
</dbReference>
<dbReference type="OrthoDB" id="9805628at2"/>
<dbReference type="EMBL" id="LBGP01000018">
    <property type="protein sequence ID" value="KQA99778.1"/>
    <property type="molecule type" value="Genomic_DNA"/>
</dbReference>
<dbReference type="GO" id="GO:0005829">
    <property type="term" value="C:cytosol"/>
    <property type="evidence" value="ECO:0007669"/>
    <property type="project" value="TreeGrafter"/>
</dbReference>
<evidence type="ECO:0000256" key="14">
    <source>
        <dbReference type="RuleBase" id="RU004516"/>
    </source>
</evidence>
<evidence type="ECO:0000313" key="16">
    <source>
        <dbReference type="Proteomes" id="UP000050491"/>
    </source>
</evidence>
<dbReference type="NCBIfam" id="NF004761">
    <property type="entry name" value="PRK06092.1"/>
    <property type="match status" value="1"/>
</dbReference>
<dbReference type="EC" id="4.1.3.38" evidence="8 12"/>
<dbReference type="PANTHER" id="PTHR42743">
    <property type="entry name" value="AMINO-ACID AMINOTRANSFERASE"/>
    <property type="match status" value="1"/>
</dbReference>
<dbReference type="Pfam" id="PF01063">
    <property type="entry name" value="Aminotran_4"/>
    <property type="match status" value="1"/>
</dbReference>
<evidence type="ECO:0000256" key="4">
    <source>
        <dbReference type="ARBA" id="ARBA00022898"/>
    </source>
</evidence>
<dbReference type="AlphaFoldDB" id="A0A0N8V9Z6"/>
<comment type="subunit">
    <text evidence="3">Homodimer.</text>
</comment>
<evidence type="ECO:0000256" key="5">
    <source>
        <dbReference type="ARBA" id="ARBA00022909"/>
    </source>
</evidence>
<evidence type="ECO:0000256" key="2">
    <source>
        <dbReference type="ARBA" id="ARBA00009320"/>
    </source>
</evidence>
<proteinExistence type="inferred from homology"/>
<evidence type="ECO:0000313" key="15">
    <source>
        <dbReference type="EMBL" id="KQA99778.1"/>
    </source>
</evidence>
<dbReference type="GO" id="GO:0030170">
    <property type="term" value="F:pyridoxal phosphate binding"/>
    <property type="evidence" value="ECO:0007669"/>
    <property type="project" value="InterPro"/>
</dbReference>
<dbReference type="GO" id="GO:0008696">
    <property type="term" value="F:4-amino-4-deoxychorismate lyase activity"/>
    <property type="evidence" value="ECO:0007669"/>
    <property type="project" value="UniProtKB-UniRule"/>
</dbReference>
<dbReference type="InterPro" id="IPR001544">
    <property type="entry name" value="Aminotrans_IV"/>
</dbReference>
<evidence type="ECO:0000256" key="7">
    <source>
        <dbReference type="ARBA" id="ARBA00035633"/>
    </source>
</evidence>
<keyword evidence="6 15" id="KW-0456">Lyase</keyword>
<accession>A0A0N8V9Z6</accession>
<comment type="pathway">
    <text evidence="7">Cofactor biosynthesis; tetrahydrofolate biosynthesis; 4-aminobenzoate from chorismate: step 2/2.</text>
</comment>
<gene>
    <name evidence="15" type="ORF">XV92_13425</name>
</gene>
<dbReference type="RefSeq" id="WP_055034727.1">
    <property type="nucleotide sequence ID" value="NZ_CP129421.1"/>
</dbReference>
<dbReference type="Gene3D" id="3.30.470.10">
    <property type="match status" value="1"/>
</dbReference>
<dbReference type="GO" id="GO:0008153">
    <property type="term" value="P:4-aminobenzoate biosynthetic process"/>
    <property type="evidence" value="ECO:0007669"/>
    <property type="project" value="UniProtKB-UniRule"/>
</dbReference>
<dbReference type="FunFam" id="3.20.10.10:FF:000002">
    <property type="entry name" value="D-alanine aminotransferase"/>
    <property type="match status" value="1"/>
</dbReference>
<evidence type="ECO:0000256" key="11">
    <source>
        <dbReference type="ARBA" id="ARBA00069174"/>
    </source>
</evidence>
<dbReference type="InterPro" id="IPR050571">
    <property type="entry name" value="Class-IV_PLP-Dep_Aminotrnsfr"/>
</dbReference>
<evidence type="ECO:0000256" key="1">
    <source>
        <dbReference type="ARBA" id="ARBA00001933"/>
    </source>
</evidence>
<dbReference type="SUPFAM" id="SSF56752">
    <property type="entry name" value="D-aminoacid aminotransferase-like PLP-dependent enzymes"/>
    <property type="match status" value="1"/>
</dbReference>
<evidence type="ECO:0000256" key="6">
    <source>
        <dbReference type="ARBA" id="ARBA00023239"/>
    </source>
</evidence>
<dbReference type="InterPro" id="IPR036038">
    <property type="entry name" value="Aminotransferase-like"/>
</dbReference>